<dbReference type="RefSeq" id="WP_090164290.1">
    <property type="nucleotide sequence ID" value="NZ_FMWK01000022.1"/>
</dbReference>
<feature type="domain" description="Acyltransferase 3" evidence="2">
    <location>
        <begin position="6"/>
        <end position="332"/>
    </location>
</feature>
<proteinExistence type="predicted"/>
<evidence type="ECO:0000256" key="1">
    <source>
        <dbReference type="SAM" id="Phobius"/>
    </source>
</evidence>
<evidence type="ECO:0000313" key="4">
    <source>
        <dbReference type="Proteomes" id="UP000199428"/>
    </source>
</evidence>
<dbReference type="InterPro" id="IPR050879">
    <property type="entry name" value="Acyltransferase_3"/>
</dbReference>
<feature type="transmembrane region" description="Helical" evidence="1">
    <location>
        <begin position="12"/>
        <end position="32"/>
    </location>
</feature>
<feature type="transmembrane region" description="Helical" evidence="1">
    <location>
        <begin position="256"/>
        <end position="272"/>
    </location>
</feature>
<dbReference type="Pfam" id="PF01757">
    <property type="entry name" value="Acyl_transf_3"/>
    <property type="match status" value="1"/>
</dbReference>
<feature type="transmembrane region" description="Helical" evidence="1">
    <location>
        <begin position="191"/>
        <end position="208"/>
    </location>
</feature>
<dbReference type="Proteomes" id="UP000199428">
    <property type="component" value="Unassembled WGS sequence"/>
</dbReference>
<keyword evidence="3" id="KW-0378">Hydrolase</keyword>
<keyword evidence="1" id="KW-0472">Membrane</keyword>
<feature type="transmembrane region" description="Helical" evidence="1">
    <location>
        <begin position="86"/>
        <end position="105"/>
    </location>
</feature>
<keyword evidence="1" id="KW-1133">Transmembrane helix</keyword>
<evidence type="ECO:0000313" key="3">
    <source>
        <dbReference type="EMBL" id="SCZ81527.1"/>
    </source>
</evidence>
<dbReference type="InterPro" id="IPR002656">
    <property type="entry name" value="Acyl_transf_3_dom"/>
</dbReference>
<keyword evidence="3" id="KW-0012">Acyltransferase</keyword>
<evidence type="ECO:0000259" key="2">
    <source>
        <dbReference type="Pfam" id="PF01757"/>
    </source>
</evidence>
<feature type="transmembrane region" description="Helical" evidence="1">
    <location>
        <begin position="166"/>
        <end position="185"/>
    </location>
</feature>
<feature type="transmembrane region" description="Helical" evidence="1">
    <location>
        <begin position="44"/>
        <end position="65"/>
    </location>
</feature>
<gene>
    <name evidence="3" type="ORF">SAMN02910350_02857</name>
</gene>
<reference evidence="3 4" key="1">
    <citation type="submission" date="2016-10" db="EMBL/GenBank/DDBJ databases">
        <authorList>
            <person name="de Groot N.N."/>
        </authorList>
    </citation>
    <scope>NUCLEOTIDE SEQUENCE [LARGE SCALE GENOMIC DNA]</scope>
    <source>
        <strain evidence="3 4">DSM 10317</strain>
    </source>
</reference>
<dbReference type="GO" id="GO:0016747">
    <property type="term" value="F:acyltransferase activity, transferring groups other than amino-acyl groups"/>
    <property type="evidence" value="ECO:0007669"/>
    <property type="project" value="InterPro"/>
</dbReference>
<accession>A0A1G5S602</accession>
<feature type="transmembrane region" description="Helical" evidence="1">
    <location>
        <begin position="220"/>
        <end position="244"/>
    </location>
</feature>
<keyword evidence="3" id="KW-0808">Transferase</keyword>
<dbReference type="EMBL" id="FMWK01000022">
    <property type="protein sequence ID" value="SCZ81527.1"/>
    <property type="molecule type" value="Genomic_DNA"/>
</dbReference>
<organism evidence="3 4">
    <name type="scientific">Pseudobutyrivibrio xylanivorans</name>
    <dbReference type="NCBI Taxonomy" id="185007"/>
    <lineage>
        <taxon>Bacteria</taxon>
        <taxon>Bacillati</taxon>
        <taxon>Bacillota</taxon>
        <taxon>Clostridia</taxon>
        <taxon>Lachnospirales</taxon>
        <taxon>Lachnospiraceae</taxon>
        <taxon>Pseudobutyrivibrio</taxon>
    </lineage>
</organism>
<dbReference type="PANTHER" id="PTHR23028">
    <property type="entry name" value="ACETYLTRANSFERASE"/>
    <property type="match status" value="1"/>
</dbReference>
<feature type="transmembrane region" description="Helical" evidence="1">
    <location>
        <begin position="279"/>
        <end position="299"/>
    </location>
</feature>
<dbReference type="GO" id="GO:0016787">
    <property type="term" value="F:hydrolase activity"/>
    <property type="evidence" value="ECO:0007669"/>
    <property type="project" value="UniProtKB-KW"/>
</dbReference>
<name>A0A1G5S602_PSEXY</name>
<protein>
    <submittedName>
        <fullName evidence="3">Peptidoglycan/LPS O-acetylase OafA/YrhL, contains acyltransferase and SGNH-hydrolase domains</fullName>
    </submittedName>
</protein>
<sequence length="349" mass="40732">MKKRIIGLDILRDIGVIFIFFYHFFVEYIVTAQGTDGAMFGYNYFFNILARPASLFLFVISGYALMYNHEDELPLGKYYLRRFKGLFIPFYVAYTLMFVVCFLVNNQVVGHDLPISRFIFTILGVDGVAQLVTADFYLIGEWFMSCIVICYALFPILAKLLKKYKFVTLGVLLVWYIVVLLIYNPFPFTQLMNPLFIIVYFYIGMLLQQQSGEEKINTKLRLVCAVLSALIFIYFCLIGFVPSLEWMKLTQEQNELIYFAISMTMLVALRDVEISSDKFVYTLITYISGISWYVILLHHRIMILFYSHLSVEAYNHREIFALLLACIFITWSASILVRNLSSRVKKIFK</sequence>
<keyword evidence="1" id="KW-0812">Transmembrane</keyword>
<feature type="transmembrane region" description="Helical" evidence="1">
    <location>
        <begin position="319"/>
        <end position="340"/>
    </location>
</feature>
<feature type="transmembrane region" description="Helical" evidence="1">
    <location>
        <begin position="136"/>
        <end position="154"/>
    </location>
</feature>
<dbReference type="AlphaFoldDB" id="A0A1G5S602"/>